<dbReference type="PANTHER" id="PTHR40094:SF1">
    <property type="entry name" value="UBIQUITIN DOMAIN-CONTAINING PROTEIN"/>
    <property type="match status" value="1"/>
</dbReference>
<protein>
    <submittedName>
        <fullName evidence="7">UPF0192 protein</fullName>
    </submittedName>
</protein>
<dbReference type="Pfam" id="PF07703">
    <property type="entry name" value="A2M_BRD"/>
    <property type="match status" value="1"/>
</dbReference>
<dbReference type="InterPro" id="IPR002890">
    <property type="entry name" value="MG2"/>
</dbReference>
<dbReference type="InterPro" id="IPR051802">
    <property type="entry name" value="YfhM-like"/>
</dbReference>
<gene>
    <name evidence="7" type="ORF">GCM10011495_25140</name>
</gene>
<evidence type="ECO:0000313" key="8">
    <source>
        <dbReference type="Proteomes" id="UP000637774"/>
    </source>
</evidence>
<dbReference type="InterPro" id="IPR001599">
    <property type="entry name" value="Macroglobln_a2"/>
</dbReference>
<dbReference type="SMART" id="SM01359">
    <property type="entry name" value="A2M_N_2"/>
    <property type="match status" value="1"/>
</dbReference>
<comment type="caution">
    <text evidence="7">The sequence shown here is derived from an EMBL/GenBank/DDBJ whole genome shotgun (WGS) entry which is preliminary data.</text>
</comment>
<dbReference type="InterPro" id="IPR047565">
    <property type="entry name" value="Alpha-macroglob_thiol-ester_cl"/>
</dbReference>
<dbReference type="Gene3D" id="1.50.10.20">
    <property type="match status" value="1"/>
</dbReference>
<keyword evidence="2 4" id="KW-0732">Signal</keyword>
<evidence type="ECO:0000259" key="6">
    <source>
        <dbReference type="SMART" id="SM01360"/>
    </source>
</evidence>
<dbReference type="Pfam" id="PF17962">
    <property type="entry name" value="bMG6"/>
    <property type="match status" value="1"/>
</dbReference>
<dbReference type="InterPro" id="IPR011626">
    <property type="entry name" value="Alpha-macroglobulin_TED"/>
</dbReference>
<comment type="similarity">
    <text evidence="1">Belongs to the protease inhibitor I39 (alpha-2-macroglobulin) family. Bacterial alpha-2-macroglobulin subfamily.</text>
</comment>
<dbReference type="Proteomes" id="UP000637774">
    <property type="component" value="Unassembled WGS sequence"/>
</dbReference>
<feature type="chain" id="PRO_5047006791" evidence="4">
    <location>
        <begin position="26"/>
        <end position="1892"/>
    </location>
</feature>
<feature type="domain" description="Alpha-2-macroglobulin bait region" evidence="5">
    <location>
        <begin position="958"/>
        <end position="1097"/>
    </location>
</feature>
<evidence type="ECO:0000313" key="7">
    <source>
        <dbReference type="EMBL" id="GGH87077.1"/>
    </source>
</evidence>
<dbReference type="Pfam" id="PF00207">
    <property type="entry name" value="A2M"/>
    <property type="match status" value="1"/>
</dbReference>
<dbReference type="PROSITE" id="PS51257">
    <property type="entry name" value="PROKAR_LIPOPROTEIN"/>
    <property type="match status" value="1"/>
</dbReference>
<dbReference type="Gene3D" id="2.60.40.3710">
    <property type="match status" value="1"/>
</dbReference>
<reference evidence="8" key="1">
    <citation type="journal article" date="2019" name="Int. J. Syst. Evol. Microbiol.">
        <title>The Global Catalogue of Microorganisms (GCM) 10K type strain sequencing project: providing services to taxonomists for standard genome sequencing and annotation.</title>
        <authorList>
            <consortium name="The Broad Institute Genomics Platform"/>
            <consortium name="The Broad Institute Genome Sequencing Center for Infectious Disease"/>
            <person name="Wu L."/>
            <person name="Ma J."/>
        </authorList>
    </citation>
    <scope>NUCLEOTIDE SEQUENCE [LARGE SCALE GENOMIC DNA]</scope>
    <source>
        <strain evidence="8">CGMCC 1.14966</strain>
    </source>
</reference>
<feature type="domain" description="Alpha-2-macroglobulin" evidence="6">
    <location>
        <begin position="1157"/>
        <end position="1246"/>
    </location>
</feature>
<dbReference type="SMART" id="SM01360">
    <property type="entry name" value="A2M"/>
    <property type="match status" value="1"/>
</dbReference>
<dbReference type="CDD" id="cd02891">
    <property type="entry name" value="A2M_like"/>
    <property type="match status" value="1"/>
</dbReference>
<sequence>MLVRFRFLPLLFLLLAASSCSKKTAREQAAETAATTDGDEIDPYSNLVFTFDEKVVDEGQQNRWDTTRYVTFSPAIRGKFKWTGDRELTFSPLEPFRPSTVFSANLQPETLPSGKQKLALNRAKFHTPYLDMSAPQVFYGSSKRAAGTAELRANLVFNYPVRPADVKARLRVTQDGKPVAVEINSAEPDQMVAFTFMQDVRPGSPIQIDIAPGLRPTTGTRATEKPLTAQAQVPDQSILEVRELTGSLLNGQPVVTVLLNQPISAAGAQATVKVTPAVAYSVEALESGFTLRGGFEVGKTYQISLLAGTNGLLGGRLNEAFSQAVSFGDERPSLSFTSSDKALYLDALGNRKLGLRINEVARVKVTIAKVYANNIQQLLRGEKQYGYPEYDEDEPRESNTDENGDYIDRSFQYYDTESIGNVISERTISVDALPKEAGLRLLNLSLKDLEFQGPMKGMYVVRVQDTERQWLQVSKLVAVTDLGLIVKQGATGGTVVFANSIRTAQPLSGVTVNLVSSTNQVIGTTITDKAGVAQFDSAASMKRFKLGMITAVKDADFSFLDLTKSRVETSRFAVGGLTSNAAHYQAFLYGDRNLYRPGDTVRTNTVIRTEDWKSPPSGLPMKIRLLLPSGKEYSSLQQKLSAAGSFESRFILPATVMTGLYTMEVLTGNDVLLTSRQISVEEFIPDRLKVTVTAAPTVLRPGQDVTASITAVNLFGPPAADRKFEVEFSLKQKAFAPKGYDGYSFTINSGERRRSTNEDGEASSESALTARFEKTVREGTTDAAGHGTAAYTVPGYHDLGTLEGVAFATVFDETGRPVNRLATFDVQTQSTMFGIANLPDLISTKQPLTVKLVALSPNGQPALAPAEVKVVRLLWETVLERQGGRYVYNSQQREQTILSQTRSVRAATSFSFTPIYSGEYEVRVSRPGASSYVTQRFYAYGYGDTQANSFEVNNEGEVTIEADKPKYAPGETANLLLKSPFTGRILVTVERANVLDHFYVTTDGKAAEVKIPIKAGHVPNVYVTATAVRAHTAQDRLPLTVARGFLPLTVEKADSRLAVAIAAPATSRSQTWQTVEITTAPRAQLTLAVVDEGILQLKNYQTPDPHAYFYQKRALEVSAFDVYPFLLPELGTSSSGGDAADLRRRTNPVPNRRVKLVSKWSGVLTADGDGKVRYRVRVPQFSGALRIMAVAYKDDAFGSAEFTMKVADPVVISTALPRFMSPGDTIDVPVTLTNTTNKTLRVRVLFKSKGIERKPVSVSKFNVTFPYGKTGKIFKTVAVKSPNYAEDIDFKEVTLPPNKEHSVVITNVYAKSIGDAIIRVDAILIDASILLENSSINPANSGRKLAVEKRIEPNRLFTETTELPIRPASSLEKRTGSGVLAGGATLPLNLTTDFLPASRSSRLVVSRSPLTEFSKDLRYLLQYPYGCLEQTVSAAFPQLYYADLAATLQQKSGAGPKAQRYNPNYHVQEAIRKIEAMQLYNGSLSYWPGGDYDNWWATAYAAHFLQEAQQAGFAVNKSVLDKTLKYLAFRLKKRETEPYQYFDVNNLARQRVIAKKEIAYSLYVLALAGRQDAVALNYYRANLPQLAQDSRFLLACTQSLLGNQRAFRELLPAKFGGETAAKRALDGSFYSPIRDEGLVLNALVSTDPNNPQIPIIARQLSRQMKSAGWLSTQERAFGLLALGKIARQNAKSTATATLMLDGKPAGNFDGKDLTLRNLANRNVSIRSAGKGSLYYFWETEGISASGQVKEEDAYLKVRRQFLTRDGVALGTPTFRQNDLVVVKITLEAADAAGEIKNVAITDLLPAGLEIENPRIGALRELSWAKDAATPDYLDVRDDRINLFTTATGKPKAFYYLCRAVSKGTFKLGPVNADAMYNADYHSYNGAGVVRVR</sequence>
<name>A0ABQ2A6K9_9BACT</name>
<dbReference type="InterPro" id="IPR008930">
    <property type="entry name" value="Terpenoid_cyclase/PrenylTrfase"/>
</dbReference>
<keyword evidence="8" id="KW-1185">Reference proteome</keyword>
<dbReference type="SMART" id="SM01419">
    <property type="entry name" value="Thiol-ester_cl"/>
    <property type="match status" value="1"/>
</dbReference>
<dbReference type="InterPro" id="IPR041203">
    <property type="entry name" value="Bact_A2M_MG5"/>
</dbReference>
<evidence type="ECO:0000256" key="4">
    <source>
        <dbReference type="SAM" id="SignalP"/>
    </source>
</evidence>
<evidence type="ECO:0000256" key="2">
    <source>
        <dbReference type="ARBA" id="ARBA00022729"/>
    </source>
</evidence>
<dbReference type="PANTHER" id="PTHR40094">
    <property type="entry name" value="ALPHA-2-MACROGLOBULIN HOMOLOG"/>
    <property type="match status" value="1"/>
</dbReference>
<dbReference type="RefSeq" id="WP_188562429.1">
    <property type="nucleotide sequence ID" value="NZ_BMGY01000023.1"/>
</dbReference>
<dbReference type="EMBL" id="BMGY01000023">
    <property type="protein sequence ID" value="GGH87077.1"/>
    <property type="molecule type" value="Genomic_DNA"/>
</dbReference>
<dbReference type="Gene3D" id="2.60.40.1930">
    <property type="match status" value="1"/>
</dbReference>
<dbReference type="InterPro" id="IPR011625">
    <property type="entry name" value="A2M_N_BRD"/>
</dbReference>
<dbReference type="Pfam" id="PF17973">
    <property type="entry name" value="bMG10"/>
    <property type="match status" value="1"/>
</dbReference>
<dbReference type="Pfam" id="PF07678">
    <property type="entry name" value="TED_complement"/>
    <property type="match status" value="1"/>
</dbReference>
<accession>A0ABQ2A6K9</accession>
<dbReference type="Pfam" id="PF17972">
    <property type="entry name" value="bMG5"/>
    <property type="match status" value="1"/>
</dbReference>
<feature type="signal peptide" evidence="4">
    <location>
        <begin position="1"/>
        <end position="25"/>
    </location>
</feature>
<evidence type="ECO:0000256" key="1">
    <source>
        <dbReference type="ARBA" id="ARBA00010556"/>
    </source>
</evidence>
<proteinExistence type="inferred from homology"/>
<evidence type="ECO:0000259" key="5">
    <source>
        <dbReference type="SMART" id="SM01359"/>
    </source>
</evidence>
<organism evidence="7 8">
    <name type="scientific">Hymenobacter frigidus</name>
    <dbReference type="NCBI Taxonomy" id="1524095"/>
    <lineage>
        <taxon>Bacteria</taxon>
        <taxon>Pseudomonadati</taxon>
        <taxon>Bacteroidota</taxon>
        <taxon>Cytophagia</taxon>
        <taxon>Cytophagales</taxon>
        <taxon>Hymenobacteraceae</taxon>
        <taxon>Hymenobacter</taxon>
    </lineage>
</organism>
<feature type="compositionally biased region" description="Acidic residues" evidence="3">
    <location>
        <begin position="389"/>
        <end position="405"/>
    </location>
</feature>
<dbReference type="InterPro" id="IPR041462">
    <property type="entry name" value="Bact_A2M_MG6"/>
</dbReference>
<evidence type="ECO:0000256" key="3">
    <source>
        <dbReference type="SAM" id="MobiDB-lite"/>
    </source>
</evidence>
<dbReference type="Pfam" id="PF01835">
    <property type="entry name" value="MG2"/>
    <property type="match status" value="1"/>
</dbReference>
<dbReference type="InterPro" id="IPR041246">
    <property type="entry name" value="Bact_MG10"/>
</dbReference>
<dbReference type="InterPro" id="IPR021868">
    <property type="entry name" value="Alpha_2_Macroglob_MG3"/>
</dbReference>
<dbReference type="Pfam" id="PF11974">
    <property type="entry name" value="bMG3"/>
    <property type="match status" value="1"/>
</dbReference>
<feature type="region of interest" description="Disordered" evidence="3">
    <location>
        <begin position="386"/>
        <end position="405"/>
    </location>
</feature>
<dbReference type="SUPFAM" id="SSF48239">
    <property type="entry name" value="Terpenoid cyclases/Protein prenyltransferases"/>
    <property type="match status" value="1"/>
</dbReference>